<accession>A0A5C5Z0M2</accession>
<evidence type="ECO:0000313" key="1">
    <source>
        <dbReference type="EMBL" id="TWT80556.1"/>
    </source>
</evidence>
<dbReference type="EMBL" id="SJPJ01000001">
    <property type="protein sequence ID" value="TWT80556.1"/>
    <property type="molecule type" value="Genomic_DNA"/>
</dbReference>
<dbReference type="Proteomes" id="UP000315010">
    <property type="component" value="Unassembled WGS sequence"/>
</dbReference>
<keyword evidence="2" id="KW-1185">Reference proteome</keyword>
<protein>
    <submittedName>
        <fullName evidence="1">Uncharacterized protein</fullName>
    </submittedName>
</protein>
<dbReference type="AlphaFoldDB" id="A0A5C5Z0M2"/>
<proteinExistence type="predicted"/>
<organism evidence="1 2">
    <name type="scientific">Novipirellula herctigrandis</name>
    <dbReference type="NCBI Taxonomy" id="2527986"/>
    <lineage>
        <taxon>Bacteria</taxon>
        <taxon>Pseudomonadati</taxon>
        <taxon>Planctomycetota</taxon>
        <taxon>Planctomycetia</taxon>
        <taxon>Pirellulales</taxon>
        <taxon>Pirellulaceae</taxon>
        <taxon>Novipirellula</taxon>
    </lineage>
</organism>
<reference evidence="1 2" key="1">
    <citation type="submission" date="2019-02" db="EMBL/GenBank/DDBJ databases">
        <title>Deep-cultivation of Planctomycetes and their phenomic and genomic characterization uncovers novel biology.</title>
        <authorList>
            <person name="Wiegand S."/>
            <person name="Jogler M."/>
            <person name="Boedeker C."/>
            <person name="Pinto D."/>
            <person name="Vollmers J."/>
            <person name="Rivas-Marin E."/>
            <person name="Kohn T."/>
            <person name="Peeters S.H."/>
            <person name="Heuer A."/>
            <person name="Rast P."/>
            <person name="Oberbeckmann S."/>
            <person name="Bunk B."/>
            <person name="Jeske O."/>
            <person name="Meyerdierks A."/>
            <person name="Storesund J.E."/>
            <person name="Kallscheuer N."/>
            <person name="Luecker S."/>
            <person name="Lage O.M."/>
            <person name="Pohl T."/>
            <person name="Merkel B.J."/>
            <person name="Hornburger P."/>
            <person name="Mueller R.-W."/>
            <person name="Bruemmer F."/>
            <person name="Labrenz M."/>
            <person name="Spormann A.M."/>
            <person name="Op Den Camp H."/>
            <person name="Overmann J."/>
            <person name="Amann R."/>
            <person name="Jetten M.S.M."/>
            <person name="Mascher T."/>
            <person name="Medema M.H."/>
            <person name="Devos D.P."/>
            <person name="Kaster A.-K."/>
            <person name="Ovreas L."/>
            <person name="Rohde M."/>
            <person name="Galperin M.Y."/>
            <person name="Jogler C."/>
        </authorList>
    </citation>
    <scope>NUCLEOTIDE SEQUENCE [LARGE SCALE GENOMIC DNA]</scope>
    <source>
        <strain evidence="1 2">CA13</strain>
    </source>
</reference>
<comment type="caution">
    <text evidence="1">The sequence shown here is derived from an EMBL/GenBank/DDBJ whole genome shotgun (WGS) entry which is preliminary data.</text>
</comment>
<sequence length="148" mass="16328">MVGRTSDNDGQRQWLECCFCVLRNHVRIAMSEIYIGPIALEALVSFDTRAEDSACPYTFLAFPTQLVGEHGIPTNPDAEAYIAAVQSEGVPVGIWTRSPVEGTAYAAVDQEQISSLHQAIKRLTGRGQFTSEFAAELCDRLFQSERSK</sequence>
<gene>
    <name evidence="1" type="ORF">CA13_20010</name>
</gene>
<evidence type="ECO:0000313" key="2">
    <source>
        <dbReference type="Proteomes" id="UP000315010"/>
    </source>
</evidence>
<name>A0A5C5Z0M2_9BACT</name>